<dbReference type="EMBL" id="JBIEKR010000012">
    <property type="protein sequence ID" value="MFG6273946.1"/>
    <property type="molecule type" value="Genomic_DNA"/>
</dbReference>
<proteinExistence type="predicted"/>
<gene>
    <name evidence="3" type="ORF">ACGTZG_12200</name>
</gene>
<sequence>MKQDLQTPAPWINSRHNPEPEPEQVPDNQDDWLMEDIMRLESQADTAISIAMFLGGLLVMVLMVGYIMWVNNLIVH</sequence>
<evidence type="ECO:0000313" key="3">
    <source>
        <dbReference type="EMBL" id="MFG6273946.1"/>
    </source>
</evidence>
<keyword evidence="2" id="KW-0472">Membrane</keyword>
<comment type="caution">
    <text evidence="3">The sequence shown here is derived from an EMBL/GenBank/DDBJ whole genome shotgun (WGS) entry which is preliminary data.</text>
</comment>
<keyword evidence="4" id="KW-1185">Reference proteome</keyword>
<organism evidence="3 4">
    <name type="scientific">Megasphaera hexanoica</name>
    <dbReference type="NCBI Taxonomy" id="1675036"/>
    <lineage>
        <taxon>Bacteria</taxon>
        <taxon>Bacillati</taxon>
        <taxon>Bacillota</taxon>
        <taxon>Negativicutes</taxon>
        <taxon>Veillonellales</taxon>
        <taxon>Veillonellaceae</taxon>
        <taxon>Megasphaera</taxon>
    </lineage>
</organism>
<dbReference type="RefSeq" id="WP_113855531.1">
    <property type="nucleotide sequence ID" value="NZ_CP011940.1"/>
</dbReference>
<accession>A0ABW7DRE9</accession>
<keyword evidence="2" id="KW-0812">Transmembrane</keyword>
<feature type="region of interest" description="Disordered" evidence="1">
    <location>
        <begin position="1"/>
        <end position="28"/>
    </location>
</feature>
<reference evidence="3 4" key="1">
    <citation type="submission" date="2024-10" db="EMBL/GenBank/DDBJ databases">
        <authorList>
            <person name="Sang B.-I."/>
            <person name="Prabhaharan D."/>
        </authorList>
    </citation>
    <scope>NUCLEOTIDE SEQUENCE [LARGE SCALE GENOMIC DNA]</scope>
    <source>
        <strain evidence="3 4">MH</strain>
    </source>
</reference>
<protein>
    <submittedName>
        <fullName evidence="3">Uncharacterized protein</fullName>
    </submittedName>
</protein>
<evidence type="ECO:0000256" key="1">
    <source>
        <dbReference type="SAM" id="MobiDB-lite"/>
    </source>
</evidence>
<evidence type="ECO:0000313" key="4">
    <source>
        <dbReference type="Proteomes" id="UP001605989"/>
    </source>
</evidence>
<evidence type="ECO:0000256" key="2">
    <source>
        <dbReference type="SAM" id="Phobius"/>
    </source>
</evidence>
<feature type="transmembrane region" description="Helical" evidence="2">
    <location>
        <begin position="47"/>
        <end position="69"/>
    </location>
</feature>
<keyword evidence="2" id="KW-1133">Transmembrane helix</keyword>
<dbReference type="Proteomes" id="UP001605989">
    <property type="component" value="Unassembled WGS sequence"/>
</dbReference>
<name>A0ABW7DRE9_9FIRM</name>